<name>A0A556TZW3_BAGYA</name>
<gene>
    <name evidence="2" type="ORF">Baya_6195</name>
</gene>
<feature type="region of interest" description="Disordered" evidence="1">
    <location>
        <begin position="139"/>
        <end position="164"/>
    </location>
</feature>
<dbReference type="AlphaFoldDB" id="A0A556TZW3"/>
<dbReference type="EMBL" id="VCAZ01000033">
    <property type="protein sequence ID" value="TSL54305.1"/>
    <property type="molecule type" value="Genomic_DNA"/>
</dbReference>
<sequence length="185" mass="19758">MLERRNGLMGSGTEEPETESTGAGDWVAGRQKDFDDVEDFLTLGKSETNLRDFAPEKTAGTSLAMWESEIQDIELEKGERGLGFSILDYQPLLTRCTTGGSFDDAKNLFGGPALQGWLQYILSEQPSVLNRFTTESKAADASGKNNPLGLASGSAEANDPGTCGGAEGQVITLSGERCGSYPLKH</sequence>
<dbReference type="Gene3D" id="2.30.42.10">
    <property type="match status" value="1"/>
</dbReference>
<evidence type="ECO:0000313" key="3">
    <source>
        <dbReference type="Proteomes" id="UP000319801"/>
    </source>
</evidence>
<accession>A0A556TZW3</accession>
<comment type="caution">
    <text evidence="2">The sequence shown here is derived from an EMBL/GenBank/DDBJ whole genome shotgun (WGS) entry which is preliminary data.</text>
</comment>
<evidence type="ECO:0000256" key="1">
    <source>
        <dbReference type="SAM" id="MobiDB-lite"/>
    </source>
</evidence>
<reference evidence="2 3" key="1">
    <citation type="journal article" date="2019" name="Genome Biol. Evol.">
        <title>Whole-Genome Sequencing of the Giant Devil Catfish, Bagarius yarrelli.</title>
        <authorList>
            <person name="Jiang W."/>
            <person name="Lv Y."/>
            <person name="Cheng L."/>
            <person name="Yang K."/>
            <person name="Chao B."/>
            <person name="Wang X."/>
            <person name="Li Y."/>
            <person name="Pan X."/>
            <person name="You X."/>
            <person name="Zhang Y."/>
            <person name="Yang J."/>
            <person name="Li J."/>
            <person name="Zhang X."/>
            <person name="Liu S."/>
            <person name="Sun C."/>
            <person name="Yang J."/>
            <person name="Shi Q."/>
        </authorList>
    </citation>
    <scope>NUCLEOTIDE SEQUENCE [LARGE SCALE GENOMIC DNA]</scope>
    <source>
        <strain evidence="2">JWS20170419001</strain>
        <tissue evidence="2">Muscle</tissue>
    </source>
</reference>
<dbReference type="InterPro" id="IPR036034">
    <property type="entry name" value="PDZ_sf"/>
</dbReference>
<protein>
    <submittedName>
        <fullName evidence="2">Multiple PDZ domain protein</fullName>
    </submittedName>
</protein>
<keyword evidence="3" id="KW-1185">Reference proteome</keyword>
<organism evidence="2 3">
    <name type="scientific">Bagarius yarrelli</name>
    <name type="common">Goonch</name>
    <name type="synonym">Bagrus yarrelli</name>
    <dbReference type="NCBI Taxonomy" id="175774"/>
    <lineage>
        <taxon>Eukaryota</taxon>
        <taxon>Metazoa</taxon>
        <taxon>Chordata</taxon>
        <taxon>Craniata</taxon>
        <taxon>Vertebrata</taxon>
        <taxon>Euteleostomi</taxon>
        <taxon>Actinopterygii</taxon>
        <taxon>Neopterygii</taxon>
        <taxon>Teleostei</taxon>
        <taxon>Ostariophysi</taxon>
        <taxon>Siluriformes</taxon>
        <taxon>Sisoridae</taxon>
        <taxon>Sisorinae</taxon>
        <taxon>Bagarius</taxon>
    </lineage>
</organism>
<evidence type="ECO:0000313" key="2">
    <source>
        <dbReference type="EMBL" id="TSL54305.1"/>
    </source>
</evidence>
<feature type="region of interest" description="Disordered" evidence="1">
    <location>
        <begin position="1"/>
        <end position="28"/>
    </location>
</feature>
<dbReference type="Proteomes" id="UP000319801">
    <property type="component" value="Unassembled WGS sequence"/>
</dbReference>
<proteinExistence type="predicted"/>
<dbReference type="OrthoDB" id="6022711at2759"/>